<comment type="caution">
    <text evidence="2">The sequence shown here is derived from an EMBL/GenBank/DDBJ whole genome shotgun (WGS) entry which is preliminary data.</text>
</comment>
<organism evidence="2 3">
    <name type="scientific">Cuscuta epithymum</name>
    <dbReference type="NCBI Taxonomy" id="186058"/>
    <lineage>
        <taxon>Eukaryota</taxon>
        <taxon>Viridiplantae</taxon>
        <taxon>Streptophyta</taxon>
        <taxon>Embryophyta</taxon>
        <taxon>Tracheophyta</taxon>
        <taxon>Spermatophyta</taxon>
        <taxon>Magnoliopsida</taxon>
        <taxon>eudicotyledons</taxon>
        <taxon>Gunneridae</taxon>
        <taxon>Pentapetalae</taxon>
        <taxon>asterids</taxon>
        <taxon>lamiids</taxon>
        <taxon>Solanales</taxon>
        <taxon>Convolvulaceae</taxon>
        <taxon>Cuscuteae</taxon>
        <taxon>Cuscuta</taxon>
        <taxon>Cuscuta subgen. Cuscuta</taxon>
    </lineage>
</organism>
<keyword evidence="3" id="KW-1185">Reference proteome</keyword>
<proteinExistence type="predicted"/>
<dbReference type="Proteomes" id="UP001152523">
    <property type="component" value="Unassembled WGS sequence"/>
</dbReference>
<gene>
    <name evidence="2" type="ORF">CEPIT_LOCUS11191</name>
</gene>
<feature type="compositionally biased region" description="Basic and acidic residues" evidence="1">
    <location>
        <begin position="1"/>
        <end position="28"/>
    </location>
</feature>
<feature type="region of interest" description="Disordered" evidence="1">
    <location>
        <begin position="265"/>
        <end position="291"/>
    </location>
</feature>
<evidence type="ECO:0000313" key="3">
    <source>
        <dbReference type="Proteomes" id="UP001152523"/>
    </source>
</evidence>
<feature type="compositionally biased region" description="Polar residues" evidence="1">
    <location>
        <begin position="32"/>
        <end position="46"/>
    </location>
</feature>
<sequence length="291" mass="32649">MMSRLEMIRNFDEGGSHDVDEGRHDTKPKASSIITNNGDAIMSSSPMKRKASGTAAHITQSMSDIPTTEMTTWLRGNIELPPLLSQMIPMGEKEKIARLDHIALEKKSHHAMAELLLSISEVNRRKDDREQELLLQLSQSAKEMASLKDAHAVEVVVLKATHTVELANAREHILDAYMKSPEFVADREAYVDTHLSEISQRWLSTLEGREKLVREGYLSYKIGKYAAQQKIYHILKDKAGTSCIIDWGLPPEVPNPEKLVAKPSMEDVAFDKLPTNEELGDAPSKEDKRNP</sequence>
<name>A0AAV0D5D8_9ASTE</name>
<protein>
    <submittedName>
        <fullName evidence="2">Uncharacterized protein</fullName>
    </submittedName>
</protein>
<evidence type="ECO:0000256" key="1">
    <source>
        <dbReference type="SAM" id="MobiDB-lite"/>
    </source>
</evidence>
<dbReference type="EMBL" id="CAMAPF010000063">
    <property type="protein sequence ID" value="CAH9090233.1"/>
    <property type="molecule type" value="Genomic_DNA"/>
</dbReference>
<accession>A0AAV0D5D8</accession>
<dbReference type="AlphaFoldDB" id="A0AAV0D5D8"/>
<reference evidence="2" key="1">
    <citation type="submission" date="2022-07" db="EMBL/GenBank/DDBJ databases">
        <authorList>
            <person name="Macas J."/>
            <person name="Novak P."/>
            <person name="Neumann P."/>
        </authorList>
    </citation>
    <scope>NUCLEOTIDE SEQUENCE</scope>
</reference>
<feature type="region of interest" description="Disordered" evidence="1">
    <location>
        <begin position="1"/>
        <end position="58"/>
    </location>
</feature>
<evidence type="ECO:0000313" key="2">
    <source>
        <dbReference type="EMBL" id="CAH9090233.1"/>
    </source>
</evidence>